<evidence type="ECO:0000313" key="3">
    <source>
        <dbReference type="Proteomes" id="UP001174136"/>
    </source>
</evidence>
<evidence type="ECO:0000313" key="2">
    <source>
        <dbReference type="EMBL" id="KAK0135198.1"/>
    </source>
</evidence>
<dbReference type="EMBL" id="JAOPHQ010005456">
    <property type="protein sequence ID" value="KAK0135198.1"/>
    <property type="molecule type" value="Genomic_DNA"/>
</dbReference>
<dbReference type="AlphaFoldDB" id="A0AA47NS33"/>
<protein>
    <submittedName>
        <fullName evidence="2">Active breakpoint cluster region-related protein</fullName>
    </submittedName>
</protein>
<organism evidence="2 3">
    <name type="scientific">Merluccius polli</name>
    <name type="common">Benguela hake</name>
    <name type="synonym">Merluccius cadenati</name>
    <dbReference type="NCBI Taxonomy" id="89951"/>
    <lineage>
        <taxon>Eukaryota</taxon>
        <taxon>Metazoa</taxon>
        <taxon>Chordata</taxon>
        <taxon>Craniata</taxon>
        <taxon>Vertebrata</taxon>
        <taxon>Euteleostomi</taxon>
        <taxon>Actinopterygii</taxon>
        <taxon>Neopterygii</taxon>
        <taxon>Teleostei</taxon>
        <taxon>Neoteleostei</taxon>
        <taxon>Acanthomorphata</taxon>
        <taxon>Zeiogadaria</taxon>
        <taxon>Gadariae</taxon>
        <taxon>Gadiformes</taxon>
        <taxon>Gadoidei</taxon>
        <taxon>Merlucciidae</taxon>
        <taxon>Merluccius</taxon>
    </lineage>
</organism>
<proteinExistence type="predicted"/>
<comment type="caution">
    <text evidence="2">The sequence shown here is derived from an EMBL/GenBank/DDBJ whole genome shotgun (WGS) entry which is preliminary data.</text>
</comment>
<feature type="region of interest" description="Disordered" evidence="1">
    <location>
        <begin position="133"/>
        <end position="188"/>
    </location>
</feature>
<reference evidence="2" key="1">
    <citation type="journal article" date="2023" name="Front. Mar. Sci.">
        <title>A new Merluccius polli reference genome to investigate the effects of global change in West African waters.</title>
        <authorList>
            <person name="Mateo J.L."/>
            <person name="Blanco-Fernandez C."/>
            <person name="Garcia-Vazquez E."/>
            <person name="Machado-Schiaffino G."/>
        </authorList>
    </citation>
    <scope>NUCLEOTIDE SEQUENCE</scope>
    <source>
        <strain evidence="2">C29</strain>
        <tissue evidence="2">Fin</tissue>
    </source>
</reference>
<name>A0AA47NS33_MERPO</name>
<dbReference type="Proteomes" id="UP001174136">
    <property type="component" value="Unassembled WGS sequence"/>
</dbReference>
<accession>A0AA47NS33</accession>
<gene>
    <name evidence="2" type="primary">ABR_1</name>
    <name evidence="2" type="ORF">N1851_028977</name>
</gene>
<keyword evidence="3" id="KW-1185">Reference proteome</keyword>
<evidence type="ECO:0000256" key="1">
    <source>
        <dbReference type="SAM" id="MobiDB-lite"/>
    </source>
</evidence>
<sequence>MSIFFDAVCILRSLIGNGKYPHLVEPFGRESRRRPDRRAILSSPAYGCIRFPWGRRFPRCTAAVCVSAQPSRRLLRVPAWRPLSPGPDTGASHDVEGTPGIPHRPVIHWMSSTCFRSYLHLCDEGPIDFNYTTDGYEGDGPEDVKSQDGSETMPFIDESPTMSPQLCTPHGDAASPSPPEGLLPGLLT</sequence>